<evidence type="ECO:0000256" key="5">
    <source>
        <dbReference type="ARBA" id="ARBA00023040"/>
    </source>
</evidence>
<keyword evidence="8" id="KW-0807">Transducer</keyword>
<dbReference type="InterPro" id="IPR022343">
    <property type="entry name" value="GCR1-cAMP_receptor"/>
</dbReference>
<accession>F1A0N4</accession>
<comment type="subcellular location">
    <subcellularLocation>
        <location evidence="1">Membrane</location>
        <topology evidence="1">Multi-pass membrane protein</topology>
    </subcellularLocation>
</comment>
<evidence type="ECO:0000313" key="13">
    <source>
        <dbReference type="Proteomes" id="UP000001064"/>
    </source>
</evidence>
<feature type="compositionally biased region" description="Low complexity" evidence="9">
    <location>
        <begin position="430"/>
        <end position="473"/>
    </location>
</feature>
<dbReference type="PANTHER" id="PTHR23112:SF44">
    <property type="entry name" value="CYCLIC AMP RECEPTOR-LIKE PROTEIN G"/>
    <property type="match status" value="1"/>
</dbReference>
<feature type="transmembrane region" description="Helical" evidence="10">
    <location>
        <begin position="16"/>
        <end position="38"/>
    </location>
</feature>
<dbReference type="PRINTS" id="PR02001">
    <property type="entry name" value="GCR1CAMPR"/>
</dbReference>
<keyword evidence="5" id="KW-0297">G-protein coupled receptor</keyword>
<dbReference type="KEGG" id="dpp:DICPUDRAFT_58375"/>
<dbReference type="RefSeq" id="XP_003293228.1">
    <property type="nucleotide sequence ID" value="XM_003293180.1"/>
</dbReference>
<feature type="transmembrane region" description="Helical" evidence="10">
    <location>
        <begin position="50"/>
        <end position="73"/>
    </location>
</feature>
<evidence type="ECO:0000256" key="7">
    <source>
        <dbReference type="ARBA" id="ARBA00023170"/>
    </source>
</evidence>
<evidence type="ECO:0000256" key="10">
    <source>
        <dbReference type="SAM" id="Phobius"/>
    </source>
</evidence>
<evidence type="ECO:0000256" key="4">
    <source>
        <dbReference type="ARBA" id="ARBA00022989"/>
    </source>
</evidence>
<keyword evidence="13" id="KW-1185">Reference proteome</keyword>
<evidence type="ECO:0000256" key="3">
    <source>
        <dbReference type="ARBA" id="ARBA00022692"/>
    </source>
</evidence>
<dbReference type="Gene3D" id="1.20.1070.10">
    <property type="entry name" value="Rhodopsin 7-helix transmembrane proteins"/>
    <property type="match status" value="1"/>
</dbReference>
<evidence type="ECO:0000256" key="8">
    <source>
        <dbReference type="ARBA" id="ARBA00023224"/>
    </source>
</evidence>
<dbReference type="eggNOG" id="ENOG502RGV7">
    <property type="taxonomic scope" value="Eukaryota"/>
</dbReference>
<evidence type="ECO:0000256" key="6">
    <source>
        <dbReference type="ARBA" id="ARBA00023136"/>
    </source>
</evidence>
<dbReference type="InterPro" id="IPR022340">
    <property type="entry name" value="GPCR_GCR1_put"/>
</dbReference>
<evidence type="ECO:0000256" key="1">
    <source>
        <dbReference type="ARBA" id="ARBA00004141"/>
    </source>
</evidence>
<dbReference type="PANTHER" id="PTHR23112">
    <property type="entry name" value="G PROTEIN-COUPLED RECEPTOR 157-RELATED"/>
    <property type="match status" value="1"/>
</dbReference>
<feature type="transmembrane region" description="Helical" evidence="10">
    <location>
        <begin position="269"/>
        <end position="293"/>
    </location>
</feature>
<dbReference type="EMBL" id="GL871345">
    <property type="protein sequence ID" value="EGC30236.1"/>
    <property type="molecule type" value="Genomic_DNA"/>
</dbReference>
<organism evidence="12 13">
    <name type="scientific">Dictyostelium purpureum</name>
    <name type="common">Slime mold</name>
    <dbReference type="NCBI Taxonomy" id="5786"/>
    <lineage>
        <taxon>Eukaryota</taxon>
        <taxon>Amoebozoa</taxon>
        <taxon>Evosea</taxon>
        <taxon>Eumycetozoa</taxon>
        <taxon>Dictyostelia</taxon>
        <taxon>Dictyosteliales</taxon>
        <taxon>Dictyosteliaceae</taxon>
        <taxon>Dictyostelium</taxon>
    </lineage>
</organism>
<dbReference type="PRINTS" id="PR02000">
    <property type="entry name" value="GCR1PLANT"/>
</dbReference>
<dbReference type="VEuPathDB" id="AmoebaDB:DICPUDRAFT_58375"/>
<keyword evidence="6 10" id="KW-0472">Membrane</keyword>
<feature type="transmembrane region" description="Helical" evidence="10">
    <location>
        <begin position="159"/>
        <end position="184"/>
    </location>
</feature>
<dbReference type="GO" id="GO:0007166">
    <property type="term" value="P:cell surface receptor signaling pathway"/>
    <property type="evidence" value="ECO:0007669"/>
    <property type="project" value="InterPro"/>
</dbReference>
<keyword evidence="3 10" id="KW-0812">Transmembrane</keyword>
<dbReference type="InParanoid" id="F1A0N4"/>
<feature type="transmembrane region" description="Helical" evidence="10">
    <location>
        <begin position="93"/>
        <end position="116"/>
    </location>
</feature>
<gene>
    <name evidence="12" type="ORF">DICPUDRAFT_58375</name>
</gene>
<dbReference type="Pfam" id="PF00002">
    <property type="entry name" value="7tm_2"/>
    <property type="match status" value="1"/>
</dbReference>
<dbReference type="Proteomes" id="UP000001064">
    <property type="component" value="Unassembled WGS sequence"/>
</dbReference>
<protein>
    <recommendedName>
        <fullName evidence="11">G-protein coupled receptors family 2 profile 2 domain-containing protein</fullName>
    </recommendedName>
</protein>
<dbReference type="AlphaFoldDB" id="F1A0N4"/>
<evidence type="ECO:0000256" key="9">
    <source>
        <dbReference type="SAM" id="MobiDB-lite"/>
    </source>
</evidence>
<dbReference type="OMA" id="KLIFIMT"/>
<dbReference type="GO" id="GO:0004930">
    <property type="term" value="F:G protein-coupled receptor activity"/>
    <property type="evidence" value="ECO:0000318"/>
    <property type="project" value="GO_Central"/>
</dbReference>
<sequence>MSSVPFIPKDINDINSLLVTISSSLSLAGCIFIVFIYIYYKELREFQLKLIFIMTLNDLIISIIYLIATHVRPKFFETLSNSLPFLCNFPDSLLHYFFLTSFCWEICIAHTLIQVIKYNNDRVETYYKWYHLFSWGVSAILLIGLFFLRNYKDCHSNSIFPHLLFFIPMLFTWVFNVAVCILLVQTFKESASNQIVYNYSYYNSNNINNRPRRFNIDNIPIINPIINNNIINPTNNDIDSNNLINHQNSINNSDNQNNSNPDIKKTPKIVWTSIFFLFSFGFTWSWILMAVILDCLGLDSKYVLMGSYLFVPLQGSMNAIIYGMNDRLRKNLKESVNNVILKTQQMYNKSNNMDNGSNENFENEYQNLLVNYDDEDEDYYYPLPSPNFPPQNLTQFHQQQNHHNHYGGDSLNLVPSYINQDENIFIDPKNSNNLYNAPNNNNNNNNNSNSNNNNNNNNNNNDDNDNNNSNNIF</sequence>
<evidence type="ECO:0000259" key="11">
    <source>
        <dbReference type="PROSITE" id="PS50261"/>
    </source>
</evidence>
<dbReference type="GO" id="GO:0007189">
    <property type="term" value="P:adenylate cyclase-activating G protein-coupled receptor signaling pathway"/>
    <property type="evidence" value="ECO:0000318"/>
    <property type="project" value="GO_Central"/>
</dbReference>
<feature type="domain" description="G-protein coupled receptors family 2 profile 2" evidence="11">
    <location>
        <begin position="15"/>
        <end position="153"/>
    </location>
</feature>
<dbReference type="OrthoDB" id="100006at2759"/>
<dbReference type="GO" id="GO:0005886">
    <property type="term" value="C:plasma membrane"/>
    <property type="evidence" value="ECO:0000318"/>
    <property type="project" value="GO_Central"/>
</dbReference>
<feature type="transmembrane region" description="Helical" evidence="10">
    <location>
        <begin position="305"/>
        <end position="324"/>
    </location>
</feature>
<dbReference type="GeneID" id="10510937"/>
<reference evidence="13" key="1">
    <citation type="journal article" date="2011" name="Genome Biol.">
        <title>Comparative genomics of the social amoebae Dictyostelium discoideum and Dictyostelium purpureum.</title>
        <authorList>
            <consortium name="US DOE Joint Genome Institute (JGI-PGF)"/>
            <person name="Sucgang R."/>
            <person name="Kuo A."/>
            <person name="Tian X."/>
            <person name="Salerno W."/>
            <person name="Parikh A."/>
            <person name="Feasley C.L."/>
            <person name="Dalin E."/>
            <person name="Tu H."/>
            <person name="Huang E."/>
            <person name="Barry K."/>
            <person name="Lindquist E."/>
            <person name="Shapiro H."/>
            <person name="Bruce D."/>
            <person name="Schmutz J."/>
            <person name="Salamov A."/>
            <person name="Fey P."/>
            <person name="Gaudet P."/>
            <person name="Anjard C."/>
            <person name="Babu M.M."/>
            <person name="Basu S."/>
            <person name="Bushmanova Y."/>
            <person name="van der Wel H."/>
            <person name="Katoh-Kurasawa M."/>
            <person name="Dinh C."/>
            <person name="Coutinho P.M."/>
            <person name="Saito T."/>
            <person name="Elias M."/>
            <person name="Schaap P."/>
            <person name="Kay R.R."/>
            <person name="Henrissat B."/>
            <person name="Eichinger L."/>
            <person name="Rivero F."/>
            <person name="Putnam N.H."/>
            <person name="West C.M."/>
            <person name="Loomis W.F."/>
            <person name="Chisholm R.L."/>
            <person name="Shaulsky G."/>
            <person name="Strassmann J.E."/>
            <person name="Queller D.C."/>
            <person name="Kuspa A."/>
            <person name="Grigoriev I.V."/>
        </authorList>
    </citation>
    <scope>NUCLEOTIDE SEQUENCE [LARGE SCALE GENOMIC DNA]</scope>
    <source>
        <strain evidence="13">QSDP1</strain>
    </source>
</reference>
<proteinExistence type="inferred from homology"/>
<keyword evidence="7" id="KW-0675">Receptor</keyword>
<dbReference type="PROSITE" id="PS50261">
    <property type="entry name" value="G_PROTEIN_RECEP_F2_4"/>
    <property type="match status" value="1"/>
</dbReference>
<dbReference type="InterPro" id="IPR017981">
    <property type="entry name" value="GPCR_2-like_7TM"/>
</dbReference>
<keyword evidence="4 10" id="KW-1133">Transmembrane helix</keyword>
<feature type="transmembrane region" description="Helical" evidence="10">
    <location>
        <begin position="128"/>
        <end position="147"/>
    </location>
</feature>
<dbReference type="SUPFAM" id="SSF81321">
    <property type="entry name" value="Family A G protein-coupled receptor-like"/>
    <property type="match status" value="1"/>
</dbReference>
<dbReference type="InterPro" id="IPR000832">
    <property type="entry name" value="GPCR_2_secretin-like"/>
</dbReference>
<comment type="similarity">
    <text evidence="2">Belongs to the G-protein coupled receptor 5 family.</text>
</comment>
<name>F1A0N4_DICPU</name>
<dbReference type="FunCoup" id="F1A0N4">
    <property type="interactions" value="492"/>
</dbReference>
<evidence type="ECO:0000313" key="12">
    <source>
        <dbReference type="EMBL" id="EGC30236.1"/>
    </source>
</evidence>
<evidence type="ECO:0000256" key="2">
    <source>
        <dbReference type="ARBA" id="ARBA00008360"/>
    </source>
</evidence>
<feature type="region of interest" description="Disordered" evidence="9">
    <location>
        <begin position="429"/>
        <end position="473"/>
    </location>
</feature>